<dbReference type="InterPro" id="IPR008928">
    <property type="entry name" value="6-hairpin_glycosidase_sf"/>
</dbReference>
<sequence length="666" mass="75736">MKIHFGRAVTGNLSVAESNEWLVTNGIGGYASGTIAGSLSRGYHGLLVASLNPPVDRHLMLAKLEEWCTYEDQEFEMTTNRWEGGSIAPQGFKHLQGFCLQGSFPSWEFAFGDAMLVKKIWMEYGQNVTYVSYRLVHAAAPVELKLSAIANQRIFHNTGELPAQIQVNPHEGGLLVQYGAHQPSLYLQMPGAEATPAFEQYHGFYLPREAERGLNALDSHWHVGNFRIKLVEGQTVTFACGTAPHFDFGQAFRRRKERDQYLVDLWANEHKVHEDHIDPYRALILAADQFVVRRQGDGRSIIAGYHWFEDWGRDTMISLTGLTLLTGRKEEAAKILSTFSEYISEGMLPNRFPDASNQPEYNTIDATLWYFVAIWNYWQETKDLSLIQQLFPKLEDILQWHIKGTRYQIKMDPEDHLLYGGEQGVQLTWMDARVGDWVVTPRIGKPVEVNALWYNVICIMREFSSQLKQPNEKYEQLAAGVEEGFGKFWNKEKDYCFDVIDGPSGVEDLLRPNQLLTLALPFCPFGEEEQRKIFDVCSFHLFTSHGLRSLAPFEKGFHGFYGGDSTQRDSAYHQGTVWAWWIGPYIKALMRVYQDSKMAMDYLNPLLDHLSAVGLGSISEIFNGEAPFEAKGCIAQAWSVGQLIEGLMLVLRESEELIILKEFSHG</sequence>
<name>A0AAN5AL78_9BACT</name>
<dbReference type="Proteomes" id="UP001310022">
    <property type="component" value="Unassembled WGS sequence"/>
</dbReference>
<dbReference type="RefSeq" id="WP_338238767.1">
    <property type="nucleotide sequence ID" value="NZ_BQKE01000003.1"/>
</dbReference>
<protein>
    <submittedName>
        <fullName evidence="3">Glycogen debranching protein</fullName>
    </submittedName>
</protein>
<dbReference type="FunFam" id="1.50.10.10:FF:000073">
    <property type="entry name" value="Glycogen debranching enzyme, hypothetical (TreX-like)"/>
    <property type="match status" value="1"/>
</dbReference>
<dbReference type="PANTHER" id="PTHR10569:SF2">
    <property type="entry name" value="GLYCOGEN DEBRANCHING ENZYME"/>
    <property type="match status" value="1"/>
</dbReference>
<feature type="domain" description="Glycogen debranching enzyme bacterial and archaeal type N-terminal" evidence="2">
    <location>
        <begin position="20"/>
        <end position="237"/>
    </location>
</feature>
<feature type="domain" description="Glycogen debranching enzyme C-terminal" evidence="1">
    <location>
        <begin position="286"/>
        <end position="645"/>
    </location>
</feature>
<evidence type="ECO:0000259" key="2">
    <source>
        <dbReference type="Pfam" id="PF12439"/>
    </source>
</evidence>
<reference evidence="3 4" key="1">
    <citation type="submission" date="2021-12" db="EMBL/GenBank/DDBJ databases">
        <title>Genome sequencing of bacteria with rrn-lacking chromosome and rrn-plasmid.</title>
        <authorList>
            <person name="Anda M."/>
            <person name="Iwasaki W."/>
        </authorList>
    </citation>
    <scope>NUCLEOTIDE SEQUENCE [LARGE SCALE GENOMIC DNA]</scope>
    <source>
        <strain evidence="3 4">NBRC 15940</strain>
    </source>
</reference>
<dbReference type="GO" id="GO:0004134">
    <property type="term" value="F:4-alpha-glucanotransferase activity"/>
    <property type="evidence" value="ECO:0007669"/>
    <property type="project" value="InterPro"/>
</dbReference>
<comment type="caution">
    <text evidence="3">The sequence shown here is derived from an EMBL/GenBank/DDBJ whole genome shotgun (WGS) entry which is preliminary data.</text>
</comment>
<dbReference type="PANTHER" id="PTHR10569">
    <property type="entry name" value="GLYCOGEN DEBRANCHING ENZYME"/>
    <property type="match status" value="1"/>
</dbReference>
<organism evidence="3 4">
    <name type="scientific">Persicobacter diffluens</name>
    <dbReference type="NCBI Taxonomy" id="981"/>
    <lineage>
        <taxon>Bacteria</taxon>
        <taxon>Pseudomonadati</taxon>
        <taxon>Bacteroidota</taxon>
        <taxon>Cytophagia</taxon>
        <taxon>Cytophagales</taxon>
        <taxon>Persicobacteraceae</taxon>
        <taxon>Persicobacter</taxon>
    </lineage>
</organism>
<dbReference type="InterPro" id="IPR010401">
    <property type="entry name" value="AGL/Gdb1"/>
</dbReference>
<dbReference type="InterPro" id="IPR012341">
    <property type="entry name" value="6hp_glycosidase-like_sf"/>
</dbReference>
<dbReference type="InterPro" id="IPR006451">
    <property type="entry name" value="Glycogen_debranch_arc"/>
</dbReference>
<dbReference type="GO" id="GO:0005980">
    <property type="term" value="P:glycogen catabolic process"/>
    <property type="evidence" value="ECO:0007669"/>
    <property type="project" value="InterPro"/>
</dbReference>
<proteinExistence type="predicted"/>
<dbReference type="GO" id="GO:0004135">
    <property type="term" value="F:amylo-alpha-1,6-glucosidase activity"/>
    <property type="evidence" value="ECO:0007669"/>
    <property type="project" value="InterPro"/>
</dbReference>
<dbReference type="InterPro" id="IPR032790">
    <property type="entry name" value="GDE_C"/>
</dbReference>
<dbReference type="EMBL" id="BQKE01000003">
    <property type="protein sequence ID" value="GJM63625.1"/>
    <property type="molecule type" value="Genomic_DNA"/>
</dbReference>
<gene>
    <name evidence="3" type="ORF">PEDI_41770</name>
</gene>
<dbReference type="NCBIfam" id="TIGR01561">
    <property type="entry name" value="gde_arch"/>
    <property type="match status" value="1"/>
</dbReference>
<dbReference type="Pfam" id="PF12439">
    <property type="entry name" value="GDE_N"/>
    <property type="match status" value="1"/>
</dbReference>
<evidence type="ECO:0000259" key="1">
    <source>
        <dbReference type="Pfam" id="PF06202"/>
    </source>
</evidence>
<keyword evidence="4" id="KW-1185">Reference proteome</keyword>
<dbReference type="InterPro" id="IPR024742">
    <property type="entry name" value="Glycogen_debranch_N"/>
</dbReference>
<evidence type="ECO:0000313" key="4">
    <source>
        <dbReference type="Proteomes" id="UP001310022"/>
    </source>
</evidence>
<dbReference type="SUPFAM" id="SSF48208">
    <property type="entry name" value="Six-hairpin glycosidases"/>
    <property type="match status" value="1"/>
</dbReference>
<dbReference type="AlphaFoldDB" id="A0AAN5AL78"/>
<accession>A0AAN5AL78</accession>
<dbReference type="Pfam" id="PF06202">
    <property type="entry name" value="GDE_C"/>
    <property type="match status" value="1"/>
</dbReference>
<evidence type="ECO:0000313" key="3">
    <source>
        <dbReference type="EMBL" id="GJM63625.1"/>
    </source>
</evidence>
<dbReference type="Gene3D" id="1.50.10.10">
    <property type="match status" value="1"/>
</dbReference>